<name>A0A450ZDM1_9GAMM</name>
<sequence>MRNSKLKLVNKSLSEQHKDIFGDNVRKDYDVHRDQNDLSQPSPYKIVPTSVTYWISQNEVSVDAKLE</sequence>
<gene>
    <name evidence="1" type="ORF">BECKTUN1418D_GA0071000_101224</name>
    <name evidence="3" type="ORF">BECKTUN1418E_GA0071001_10223</name>
    <name evidence="2" type="ORF">BECKTUN1418F_GA0071002_10213</name>
</gene>
<dbReference type="EMBL" id="CAADFY010000021">
    <property type="protein sequence ID" value="VFK53430.1"/>
    <property type="molecule type" value="Genomic_DNA"/>
</dbReference>
<protein>
    <submittedName>
        <fullName evidence="1">Uncharacterized protein</fullName>
    </submittedName>
</protein>
<dbReference type="EMBL" id="CAADFX010000012">
    <property type="protein sequence ID" value="VFK51875.1"/>
    <property type="molecule type" value="Genomic_DNA"/>
</dbReference>
<dbReference type="AlphaFoldDB" id="A0A450ZDM1"/>
<evidence type="ECO:0000313" key="1">
    <source>
        <dbReference type="EMBL" id="VFK51875.1"/>
    </source>
</evidence>
<organism evidence="1">
    <name type="scientific">Candidatus Kentrum sp. TUN</name>
    <dbReference type="NCBI Taxonomy" id="2126343"/>
    <lineage>
        <taxon>Bacteria</taxon>
        <taxon>Pseudomonadati</taxon>
        <taxon>Pseudomonadota</taxon>
        <taxon>Gammaproteobacteria</taxon>
        <taxon>Candidatus Kentrum</taxon>
    </lineage>
</organism>
<accession>A0A450ZDM1</accession>
<reference evidence="1" key="1">
    <citation type="submission" date="2019-02" db="EMBL/GenBank/DDBJ databases">
        <authorList>
            <person name="Gruber-Vodicka R. H."/>
            <person name="Seah K. B. B."/>
        </authorList>
    </citation>
    <scope>NUCLEOTIDE SEQUENCE</scope>
    <source>
        <strain evidence="1">BECK_BY1</strain>
        <strain evidence="3">BECK_BY2</strain>
        <strain evidence="2">BECK_BY3</strain>
    </source>
</reference>
<dbReference type="EMBL" id="CAADFV010000022">
    <property type="protein sequence ID" value="VFK54632.1"/>
    <property type="molecule type" value="Genomic_DNA"/>
</dbReference>
<proteinExistence type="predicted"/>
<evidence type="ECO:0000313" key="3">
    <source>
        <dbReference type="EMBL" id="VFK54632.1"/>
    </source>
</evidence>
<evidence type="ECO:0000313" key="2">
    <source>
        <dbReference type="EMBL" id="VFK53430.1"/>
    </source>
</evidence>